<name>A0A8H7EWL7_AGABI</name>
<dbReference type="Proteomes" id="UP000629468">
    <property type="component" value="Unassembled WGS sequence"/>
</dbReference>
<sequence>MPNRAEAPPIGSLVFHSHNLRSNDIEVLREVRLKDLTFAVKYDGMLRRPRSNAELKAFVSDLEALQKRSPELGVVIVGGVPKERVAAFCHPIGKSLLTLRILCIVLFLVQSKT</sequence>
<evidence type="ECO:0000313" key="2">
    <source>
        <dbReference type="Proteomes" id="UP000629468"/>
    </source>
</evidence>
<gene>
    <name evidence="1" type="ORF">Agabi119p4_10668</name>
</gene>
<protein>
    <submittedName>
        <fullName evidence="1">Uncharacterized protein</fullName>
    </submittedName>
</protein>
<evidence type="ECO:0000313" key="1">
    <source>
        <dbReference type="EMBL" id="KAF7761259.1"/>
    </source>
</evidence>
<reference evidence="1 2" key="1">
    <citation type="journal article" name="Sci. Rep.">
        <title>Telomere-to-telomere assembled and centromere annotated genomes of the two main subspecies of the button mushroom Agaricus bisporus reveal especially polymorphic chromosome ends.</title>
        <authorList>
            <person name="Sonnenberg A.S.M."/>
            <person name="Sedaghat-Telgerd N."/>
            <person name="Lavrijssen B."/>
            <person name="Ohm R.A."/>
            <person name="Hendrickx P.M."/>
            <person name="Scholtmeijer K."/>
            <person name="Baars J.J.P."/>
            <person name="van Peer A."/>
        </authorList>
    </citation>
    <scope>NUCLEOTIDE SEQUENCE [LARGE SCALE GENOMIC DNA]</scope>
    <source>
        <strain evidence="1 2">H119_p4</strain>
    </source>
</reference>
<comment type="caution">
    <text evidence="1">The sequence shown here is derived from an EMBL/GenBank/DDBJ whole genome shotgun (WGS) entry which is preliminary data.</text>
</comment>
<accession>A0A8H7EWL7</accession>
<proteinExistence type="predicted"/>
<dbReference type="EMBL" id="JABXXO010000014">
    <property type="protein sequence ID" value="KAF7761259.1"/>
    <property type="molecule type" value="Genomic_DNA"/>
</dbReference>
<organism evidence="1 2">
    <name type="scientific">Agaricus bisporus var. burnettii</name>
    <dbReference type="NCBI Taxonomy" id="192524"/>
    <lineage>
        <taxon>Eukaryota</taxon>
        <taxon>Fungi</taxon>
        <taxon>Dikarya</taxon>
        <taxon>Basidiomycota</taxon>
        <taxon>Agaricomycotina</taxon>
        <taxon>Agaricomycetes</taxon>
        <taxon>Agaricomycetidae</taxon>
        <taxon>Agaricales</taxon>
        <taxon>Agaricineae</taxon>
        <taxon>Agaricaceae</taxon>
        <taxon>Agaricus</taxon>
    </lineage>
</organism>
<dbReference type="AlphaFoldDB" id="A0A8H7EWL7"/>